<evidence type="ECO:0000313" key="3">
    <source>
        <dbReference type="Proteomes" id="UP000289440"/>
    </source>
</evidence>
<reference evidence="2 3" key="1">
    <citation type="submission" date="2019-01" db="EMBL/GenBank/DDBJ databases">
        <authorList>
            <consortium name="Pathogen Informatics"/>
        </authorList>
    </citation>
    <scope>NUCLEOTIDE SEQUENCE [LARGE SCALE GENOMIC DNA]</scope>
    <source>
        <strain evidence="2 3">NCTC10166</strain>
    </source>
</reference>
<dbReference type="Proteomes" id="UP000289440">
    <property type="component" value="Chromosome"/>
</dbReference>
<feature type="compositionally biased region" description="Acidic residues" evidence="1">
    <location>
        <begin position="246"/>
        <end position="259"/>
    </location>
</feature>
<organism evidence="2 3">
    <name type="scientific">Mesomycoplasma neurolyticum</name>
    <dbReference type="NCBI Taxonomy" id="2120"/>
    <lineage>
        <taxon>Bacteria</taxon>
        <taxon>Bacillati</taxon>
        <taxon>Mycoplasmatota</taxon>
        <taxon>Mycoplasmoidales</taxon>
        <taxon>Metamycoplasmataceae</taxon>
        <taxon>Mesomycoplasma</taxon>
    </lineage>
</organism>
<sequence>MSTNLPKMKPMFTKNTKYEITFDRFEGPIKHRPIVIFRDEYAEITEDGKIIEKYYYIKTRSAHDRHGNRKKANKGEIFLEKAEIGLLTKDSYVDTTQIYSIKEEELSNIVDKKNVIFADTYDLTKYQIDKIYRSVLKNLTQEPPYVSLMDVKLNNKTNAFVGELKYSHKDFLYQEYSKSSRKDKEEFKDNILKNKNLIEETLIELRNLKNGVREEFSDILWEWEDDKKFEQEKIEQKRLQNIGDEKNEEFEKEGDDFTR</sequence>
<feature type="region of interest" description="Disordered" evidence="1">
    <location>
        <begin position="240"/>
        <end position="259"/>
    </location>
</feature>
<accession>A0A449A5T5</accession>
<dbReference type="AlphaFoldDB" id="A0A449A5T5"/>
<name>A0A449A5T5_9BACT</name>
<dbReference type="NCBIfam" id="NF045891">
    <property type="entry name" value="ICE_Mbov_0400"/>
    <property type="match status" value="1"/>
</dbReference>
<evidence type="ECO:0000256" key="1">
    <source>
        <dbReference type="SAM" id="MobiDB-lite"/>
    </source>
</evidence>
<dbReference type="EMBL" id="LR214951">
    <property type="protein sequence ID" value="VEU59598.1"/>
    <property type="molecule type" value="Genomic_DNA"/>
</dbReference>
<keyword evidence="3" id="KW-1185">Reference proteome</keyword>
<dbReference type="OrthoDB" id="398729at2"/>
<protein>
    <submittedName>
        <fullName evidence="2">Uncharacterized protein</fullName>
    </submittedName>
</protein>
<evidence type="ECO:0000313" key="2">
    <source>
        <dbReference type="EMBL" id="VEU59598.1"/>
    </source>
</evidence>
<dbReference type="KEGG" id="mnu:NCTC10166_00577"/>
<gene>
    <name evidence="2" type="ORF">NCTC10166_00577</name>
</gene>
<proteinExistence type="predicted"/>
<dbReference type="RefSeq" id="WP_129719976.1">
    <property type="nucleotide sequence ID" value="NZ_LR214951.1"/>
</dbReference>